<gene>
    <name evidence="1" type="ORF">SOCE836_084010</name>
</gene>
<proteinExistence type="predicted"/>
<dbReference type="AlphaFoldDB" id="A0A4P2QZW8"/>
<dbReference type="EMBL" id="CP012672">
    <property type="protein sequence ID" value="AUX36194.1"/>
    <property type="molecule type" value="Genomic_DNA"/>
</dbReference>
<sequence>MTIHIATNEDIRRAVRRGLRLPVRFVRDNMLEGPCASDPEDHCALRCDYWNLQGRERTQFRSRFHDVMNALKSRQRTVVWTSGLWSDRLMLWALCAWRLRYRPERPDLDIVVLGDAPEDGFSRGFVHVKPADARRGLDDARALSRTRVQHMGRSWRKVSGRSPVLSTEGGHAVRARKDLVELGTHQAAFFPRVDGCTLTPSRIDELLFSCLGEDWSTPVDVLMHRSPAGAELLNYWMIRISDCYFAMRLRQWAEHRGAEAALESVPYRTDRPPMLEARYRLTAIGDEIKRHGLAEIAQGPPLPVWGATAYDPAAPWVVVGGPSGQRLQRLGERPTQESDE</sequence>
<evidence type="ECO:0000313" key="1">
    <source>
        <dbReference type="EMBL" id="AUX36194.1"/>
    </source>
</evidence>
<evidence type="ECO:0008006" key="3">
    <source>
        <dbReference type="Google" id="ProtNLM"/>
    </source>
</evidence>
<reference evidence="1 2" key="1">
    <citation type="submission" date="2015-09" db="EMBL/GenBank/DDBJ databases">
        <title>Sorangium comparison.</title>
        <authorList>
            <person name="Zaburannyi N."/>
            <person name="Bunk B."/>
            <person name="Overmann J."/>
            <person name="Mueller R."/>
        </authorList>
    </citation>
    <scope>NUCLEOTIDE SEQUENCE [LARGE SCALE GENOMIC DNA]</scope>
    <source>
        <strain evidence="1 2">So ce836</strain>
    </source>
</reference>
<name>A0A4P2QZW8_SORCE</name>
<evidence type="ECO:0000313" key="2">
    <source>
        <dbReference type="Proteomes" id="UP000295497"/>
    </source>
</evidence>
<organism evidence="1 2">
    <name type="scientific">Sorangium cellulosum</name>
    <name type="common">Polyangium cellulosum</name>
    <dbReference type="NCBI Taxonomy" id="56"/>
    <lineage>
        <taxon>Bacteria</taxon>
        <taxon>Pseudomonadati</taxon>
        <taxon>Myxococcota</taxon>
        <taxon>Polyangia</taxon>
        <taxon>Polyangiales</taxon>
        <taxon>Polyangiaceae</taxon>
        <taxon>Sorangium</taxon>
    </lineage>
</organism>
<accession>A0A4P2QZW8</accession>
<dbReference type="Proteomes" id="UP000295497">
    <property type="component" value="Chromosome"/>
</dbReference>
<protein>
    <recommendedName>
        <fullName evidence="3">DUF1835 domain-containing protein</fullName>
    </recommendedName>
</protein>